<sequence>MQGGGGDEDYMSAAFVEAGKDQRPGLVVSHAVRAQRRLERRHNELNAQHRARHVPRAVVEQQNREAALSSALPTHNRGFALLQRMGYRAGQGLGKSGTGITEPIPVQPKADRGGVGREKEKERQVAERLRRRQQQQAKCSVEEYRTRVRNKLEDRQTEDDLRKSRGACEQLDQQKGVREPLEPWFWMQPEPDEDEDDEDDEEEDDDDQRSRLQKQEMLQKLTGYLRSEHFYCIWCGTSYEDRDDLDSNCPGSTAEDHN</sequence>
<dbReference type="CTD" id="253635"/>
<dbReference type="Pfam" id="PF01585">
    <property type="entry name" value="G-patch"/>
    <property type="match status" value="1"/>
</dbReference>
<feature type="compositionally biased region" description="Basic and acidic residues" evidence="4">
    <location>
        <begin position="109"/>
        <end position="128"/>
    </location>
</feature>
<gene>
    <name evidence="6 8" type="primary">GPATCH11</name>
</gene>
<dbReference type="RefSeq" id="XP_032820138.1">
    <property type="nucleotide sequence ID" value="XM_032964247.1"/>
</dbReference>
<dbReference type="KEGG" id="pmrn:116947927"/>
<protein>
    <recommendedName>
        <fullName evidence="2">G patch domain-containing protein 11</fullName>
    </recommendedName>
    <alternativeName>
        <fullName evidence="3">Coiled-coil domain-containing protein 75</fullName>
    </alternativeName>
</protein>
<dbReference type="PANTHER" id="PTHR21032">
    <property type="entry name" value="G PATCH DOMAIN-CONTAINING PROTEIN 11"/>
    <property type="match status" value="1"/>
</dbReference>
<dbReference type="GO" id="GO:0000776">
    <property type="term" value="C:kinetochore"/>
    <property type="evidence" value="ECO:0007669"/>
    <property type="project" value="TreeGrafter"/>
</dbReference>
<dbReference type="Proteomes" id="UP001318040">
    <property type="component" value="Chromosome 31"/>
</dbReference>
<dbReference type="Pfam" id="PF13821">
    <property type="entry name" value="DUF4187"/>
    <property type="match status" value="1"/>
</dbReference>
<dbReference type="OrthoDB" id="786951at2759"/>
<evidence type="ECO:0000256" key="1">
    <source>
        <dbReference type="ARBA" id="ARBA00007140"/>
    </source>
</evidence>
<feature type="region of interest" description="Disordered" evidence="4">
    <location>
        <begin position="154"/>
        <end position="215"/>
    </location>
</feature>
<dbReference type="GeneTree" id="ENSGT00440000039029"/>
<reference evidence="6" key="2">
    <citation type="submission" date="2025-05" db="UniProtKB">
        <authorList>
            <consortium name="Ensembl"/>
        </authorList>
    </citation>
    <scope>IDENTIFICATION</scope>
</reference>
<dbReference type="SMART" id="SM01173">
    <property type="entry name" value="DUF4187"/>
    <property type="match status" value="1"/>
</dbReference>
<feature type="compositionally biased region" description="Acidic residues" evidence="4">
    <location>
        <begin position="190"/>
        <end position="207"/>
    </location>
</feature>
<evidence type="ECO:0000313" key="8">
    <source>
        <dbReference type="RefSeq" id="XP_032820138.1"/>
    </source>
</evidence>
<evidence type="ECO:0000313" key="6">
    <source>
        <dbReference type="Ensembl" id="ENSPMAP00000008757.1"/>
    </source>
</evidence>
<dbReference type="HOGENOM" id="CLU_046724_3_1_1"/>
<dbReference type="PANTHER" id="PTHR21032:SF0">
    <property type="entry name" value="G PATCH DOMAIN-CONTAINING PROTEIN 11"/>
    <property type="match status" value="1"/>
</dbReference>
<feature type="compositionally biased region" description="Basic and acidic residues" evidence="4">
    <location>
        <begin position="154"/>
        <end position="163"/>
    </location>
</feature>
<accession>S4RU67</accession>
<dbReference type="AlphaFoldDB" id="S4RU67"/>
<dbReference type="InterPro" id="IPR025239">
    <property type="entry name" value="DUF4187"/>
</dbReference>
<dbReference type="OMA" id="DYMNMVI"/>
<feature type="region of interest" description="Disordered" evidence="4">
    <location>
        <begin position="239"/>
        <end position="258"/>
    </location>
</feature>
<organism evidence="6">
    <name type="scientific">Petromyzon marinus</name>
    <name type="common">Sea lamprey</name>
    <dbReference type="NCBI Taxonomy" id="7757"/>
    <lineage>
        <taxon>Eukaryota</taxon>
        <taxon>Metazoa</taxon>
        <taxon>Chordata</taxon>
        <taxon>Craniata</taxon>
        <taxon>Vertebrata</taxon>
        <taxon>Cyclostomata</taxon>
        <taxon>Hyperoartia</taxon>
        <taxon>Petromyzontiformes</taxon>
        <taxon>Petromyzontidae</taxon>
        <taxon>Petromyzon</taxon>
    </lineage>
</organism>
<dbReference type="GeneID" id="116947927"/>
<proteinExistence type="inferred from homology"/>
<keyword evidence="7" id="KW-1185">Reference proteome</keyword>
<dbReference type="InterPro" id="IPR039249">
    <property type="entry name" value="GPATCH11"/>
</dbReference>
<feature type="region of interest" description="Disordered" evidence="4">
    <location>
        <begin position="93"/>
        <end position="141"/>
    </location>
</feature>
<feature type="domain" description="G-patch" evidence="5">
    <location>
        <begin position="74"/>
        <end position="120"/>
    </location>
</feature>
<evidence type="ECO:0000259" key="5">
    <source>
        <dbReference type="PROSITE" id="PS50174"/>
    </source>
</evidence>
<dbReference type="STRING" id="7757.ENSPMAP00000008757"/>
<dbReference type="InterPro" id="IPR000467">
    <property type="entry name" value="G_patch_dom"/>
</dbReference>
<dbReference type="PROSITE" id="PS50174">
    <property type="entry name" value="G_PATCH"/>
    <property type="match status" value="1"/>
</dbReference>
<evidence type="ECO:0000256" key="2">
    <source>
        <dbReference type="ARBA" id="ARBA00021978"/>
    </source>
</evidence>
<evidence type="ECO:0000256" key="3">
    <source>
        <dbReference type="ARBA" id="ARBA00030688"/>
    </source>
</evidence>
<dbReference type="SMART" id="SM00443">
    <property type="entry name" value="G_patch"/>
    <property type="match status" value="1"/>
</dbReference>
<evidence type="ECO:0000313" key="7">
    <source>
        <dbReference type="Proteomes" id="UP001318040"/>
    </source>
</evidence>
<comment type="similarity">
    <text evidence="1">Belongs to the GPATCH11 family.</text>
</comment>
<dbReference type="GO" id="GO:0003676">
    <property type="term" value="F:nucleic acid binding"/>
    <property type="evidence" value="ECO:0007669"/>
    <property type="project" value="InterPro"/>
</dbReference>
<reference evidence="8" key="1">
    <citation type="submission" date="2025-04" db="UniProtKB">
        <authorList>
            <consortium name="RefSeq"/>
        </authorList>
    </citation>
    <scope>IDENTIFICATION</scope>
    <source>
        <tissue evidence="8">Sperm</tissue>
    </source>
</reference>
<name>S4RU67_PETMA</name>
<evidence type="ECO:0000256" key="4">
    <source>
        <dbReference type="SAM" id="MobiDB-lite"/>
    </source>
</evidence>
<dbReference type="Ensembl" id="ENSPMAT00000008796.1">
    <property type="protein sequence ID" value="ENSPMAP00000008757.1"/>
    <property type="gene ID" value="ENSPMAG00000007966.1"/>
</dbReference>